<comment type="caution">
    <text evidence="3">The sequence shown here is derived from an EMBL/GenBank/DDBJ whole genome shotgun (WGS) entry which is preliminary data.</text>
</comment>
<accession>A0ABD5P476</accession>
<dbReference type="RefSeq" id="WP_246976407.1">
    <property type="nucleotide sequence ID" value="NZ_CP095398.1"/>
</dbReference>
<evidence type="ECO:0000313" key="4">
    <source>
        <dbReference type="Proteomes" id="UP001595821"/>
    </source>
</evidence>
<dbReference type="Proteomes" id="UP001595821">
    <property type="component" value="Unassembled WGS sequence"/>
</dbReference>
<keyword evidence="2" id="KW-0472">Membrane</keyword>
<dbReference type="AlphaFoldDB" id="A0ABD5P476"/>
<gene>
    <name evidence="3" type="ORF">ACFOZ7_17660</name>
</gene>
<reference evidence="3 4" key="1">
    <citation type="journal article" date="2014" name="Int. J. Syst. Evol. Microbiol.">
        <title>Complete genome sequence of Corynebacterium casei LMG S-19264T (=DSM 44701T), isolated from a smear-ripened cheese.</title>
        <authorList>
            <consortium name="US DOE Joint Genome Institute (JGI-PGF)"/>
            <person name="Walter F."/>
            <person name="Albersmeier A."/>
            <person name="Kalinowski J."/>
            <person name="Ruckert C."/>
        </authorList>
    </citation>
    <scope>NUCLEOTIDE SEQUENCE [LARGE SCALE GENOMIC DNA]</scope>
    <source>
        <strain evidence="3 4">IBRC-M 10912</strain>
    </source>
</reference>
<evidence type="ECO:0000256" key="2">
    <source>
        <dbReference type="SAM" id="Phobius"/>
    </source>
</evidence>
<sequence>MRGRYANLVLVVVLVVGLVGGGAGAVAAAGAENGDAATTVTAEDPGAPFEVETERDPDPASNLVTVRVTIEPDDASLVDLRIAMERQPESLLVPNSYTTTISPSNNAVEVDHAGGNEFTVDELQPGERVVIEFQTVTTVSETESVDVADIDVGYTRNGQRLSTEFVATGDTTVPKQNARDDVSLSWLAGTGAIALVVGLVGGVTIGRGGGGSSDRREEWVETLENVEQLVENPIASSRLQNLKQQMAVEESDATSHSVSGYQDQADEDDSRQSVLGRVSSLFSRDESSSEAEDDEFDLEL</sequence>
<evidence type="ECO:0000313" key="3">
    <source>
        <dbReference type="EMBL" id="MFC4248731.1"/>
    </source>
</evidence>
<dbReference type="EMBL" id="JBHSDJ010000127">
    <property type="protein sequence ID" value="MFC4248731.1"/>
    <property type="molecule type" value="Genomic_DNA"/>
</dbReference>
<dbReference type="GeneID" id="71856064"/>
<name>A0ABD5P476_9EURY</name>
<proteinExistence type="predicted"/>
<feature type="region of interest" description="Disordered" evidence="1">
    <location>
        <begin position="245"/>
        <end position="300"/>
    </location>
</feature>
<protein>
    <submittedName>
        <fullName evidence="3">Uncharacterized protein</fullName>
    </submittedName>
</protein>
<evidence type="ECO:0000256" key="1">
    <source>
        <dbReference type="SAM" id="MobiDB-lite"/>
    </source>
</evidence>
<keyword evidence="2" id="KW-1133">Transmembrane helix</keyword>
<organism evidence="3 4">
    <name type="scientific">Natribaculum luteum</name>
    <dbReference type="NCBI Taxonomy" id="1586232"/>
    <lineage>
        <taxon>Archaea</taxon>
        <taxon>Methanobacteriati</taxon>
        <taxon>Methanobacteriota</taxon>
        <taxon>Stenosarchaea group</taxon>
        <taxon>Halobacteria</taxon>
        <taxon>Halobacteriales</taxon>
        <taxon>Natrialbaceae</taxon>
        <taxon>Natribaculum</taxon>
    </lineage>
</organism>
<feature type="transmembrane region" description="Helical" evidence="2">
    <location>
        <begin position="184"/>
        <end position="206"/>
    </location>
</feature>
<feature type="compositionally biased region" description="Acidic residues" evidence="1">
    <location>
        <begin position="288"/>
        <end position="300"/>
    </location>
</feature>
<keyword evidence="2" id="KW-0812">Transmembrane</keyword>